<dbReference type="InterPro" id="IPR003382">
    <property type="entry name" value="Flavoprotein"/>
</dbReference>
<dbReference type="AlphaFoldDB" id="A0A931DSH7"/>
<accession>A0A931DSH7</accession>
<dbReference type="Proteomes" id="UP000614047">
    <property type="component" value="Unassembled WGS sequence"/>
</dbReference>
<dbReference type="Pfam" id="PF02441">
    <property type="entry name" value="Flavoprotein"/>
    <property type="match status" value="1"/>
</dbReference>
<evidence type="ECO:0000259" key="1">
    <source>
        <dbReference type="Pfam" id="PF02441"/>
    </source>
</evidence>
<organism evidence="2 3">
    <name type="scientific">Actinomadura viridis</name>
    <dbReference type="NCBI Taxonomy" id="58110"/>
    <lineage>
        <taxon>Bacteria</taxon>
        <taxon>Bacillati</taxon>
        <taxon>Actinomycetota</taxon>
        <taxon>Actinomycetes</taxon>
        <taxon>Streptosporangiales</taxon>
        <taxon>Thermomonosporaceae</taxon>
        <taxon>Actinomadura</taxon>
    </lineage>
</organism>
<dbReference type="GO" id="GO:0003824">
    <property type="term" value="F:catalytic activity"/>
    <property type="evidence" value="ECO:0007669"/>
    <property type="project" value="InterPro"/>
</dbReference>
<proteinExistence type="predicted"/>
<evidence type="ECO:0000313" key="3">
    <source>
        <dbReference type="Proteomes" id="UP000614047"/>
    </source>
</evidence>
<sequence length="182" mass="19878">MTMAEGRRVLYVIVCAAGPARDVGELVALARERDWDVQIVATPSAVDFIDVAALEARTGRPVLSRYRSPSEPRSPRADAIIVAPATYNTVNKWAGGITDTYALGVLAEAVGLGIPVVALPFVNTALAARRPFRRSVEDLREEGVRIIFGPGELEPRDPEAGDERVDVRLWRLALDEVQRLYG</sequence>
<dbReference type="Gene3D" id="3.40.50.1950">
    <property type="entry name" value="Flavin prenyltransferase-like"/>
    <property type="match status" value="1"/>
</dbReference>
<keyword evidence="3" id="KW-1185">Reference proteome</keyword>
<name>A0A931DSH7_9ACTN</name>
<protein>
    <submittedName>
        <fullName evidence="2">Phosphopantothenoylcysteine synthetase/decarboxylase</fullName>
    </submittedName>
</protein>
<evidence type="ECO:0000313" key="2">
    <source>
        <dbReference type="EMBL" id="MBG6092640.1"/>
    </source>
</evidence>
<dbReference type="EMBL" id="JADOUA010000001">
    <property type="protein sequence ID" value="MBG6092640.1"/>
    <property type="molecule type" value="Genomic_DNA"/>
</dbReference>
<gene>
    <name evidence="2" type="ORF">IW256_006753</name>
</gene>
<dbReference type="InterPro" id="IPR036551">
    <property type="entry name" value="Flavin_trans-like"/>
</dbReference>
<comment type="caution">
    <text evidence="2">The sequence shown here is derived from an EMBL/GenBank/DDBJ whole genome shotgun (WGS) entry which is preliminary data.</text>
</comment>
<feature type="domain" description="Flavoprotein" evidence="1">
    <location>
        <begin position="11"/>
        <end position="139"/>
    </location>
</feature>
<reference evidence="2" key="1">
    <citation type="submission" date="2020-11" db="EMBL/GenBank/DDBJ databases">
        <title>Sequencing the genomes of 1000 actinobacteria strains.</title>
        <authorList>
            <person name="Klenk H.-P."/>
        </authorList>
    </citation>
    <scope>NUCLEOTIDE SEQUENCE</scope>
    <source>
        <strain evidence="2">DSM 43175</strain>
    </source>
</reference>
<dbReference type="SUPFAM" id="SSF52507">
    <property type="entry name" value="Homo-oligomeric flavin-containing Cys decarboxylases, HFCD"/>
    <property type="match status" value="1"/>
</dbReference>